<reference evidence="1" key="1">
    <citation type="submission" date="2022-06" db="EMBL/GenBank/DDBJ databases">
        <title>Genomic Encyclopedia of Archaeal and Bacterial Type Strains, Phase II (KMG-II): from individual species to whole genera.</title>
        <authorList>
            <person name="Goeker M."/>
        </authorList>
    </citation>
    <scope>NUCLEOTIDE SEQUENCE</scope>
    <source>
        <strain evidence="1">DSM 43935</strain>
    </source>
</reference>
<dbReference type="RefSeq" id="WP_253773364.1">
    <property type="nucleotide sequence ID" value="NZ_JAMTCK010000008.1"/>
</dbReference>
<comment type="caution">
    <text evidence="1">The sequence shown here is derived from an EMBL/GenBank/DDBJ whole genome shotgun (WGS) entry which is preliminary data.</text>
</comment>
<name>A0AAE3KLW9_9PSEU</name>
<dbReference type="InterPro" id="IPR029058">
    <property type="entry name" value="AB_hydrolase_fold"/>
</dbReference>
<gene>
    <name evidence="1" type="ORF">LX83_003845</name>
</gene>
<keyword evidence="2" id="KW-1185">Reference proteome</keyword>
<dbReference type="SUPFAM" id="SSF53474">
    <property type="entry name" value="alpha/beta-Hydrolases"/>
    <property type="match status" value="1"/>
</dbReference>
<dbReference type="EMBL" id="JAMTCK010000008">
    <property type="protein sequence ID" value="MCP2166973.1"/>
    <property type="molecule type" value="Genomic_DNA"/>
</dbReference>
<evidence type="ECO:0008006" key="3">
    <source>
        <dbReference type="Google" id="ProtNLM"/>
    </source>
</evidence>
<sequence length="254" mass="27525">MSTDDAAPIRANTVLPANRQPITLTTADGLELIGELALPENRPPRATLVCLHPLPTHGGMMDSHIYRKAAWRLPALADIAVLRFNTRGTASEAGRSQGEFDNGVGERFDVAAALEYAEFHDLPEVWLVGWSFGTDLALMHGCDPLVRGAVLISPPLRFSKPAHLRVWAESGKPVVCLVPEFDDYLRPAEARQRFGADLPQAEVIDFPGAKHLFVGQAEPVLDALVAAVAPAVATPLPRTWSGPYETRQVTIVDS</sequence>
<protein>
    <recommendedName>
        <fullName evidence="3">Alpha/beta hydrolase</fullName>
    </recommendedName>
</protein>
<dbReference type="Gene3D" id="3.40.50.1820">
    <property type="entry name" value="alpha/beta hydrolase"/>
    <property type="match status" value="1"/>
</dbReference>
<proteinExistence type="predicted"/>
<evidence type="ECO:0000313" key="1">
    <source>
        <dbReference type="EMBL" id="MCP2166973.1"/>
    </source>
</evidence>
<evidence type="ECO:0000313" key="2">
    <source>
        <dbReference type="Proteomes" id="UP001206128"/>
    </source>
</evidence>
<organism evidence="1 2">
    <name type="scientific">Goodfellowiella coeruleoviolacea</name>
    <dbReference type="NCBI Taxonomy" id="334858"/>
    <lineage>
        <taxon>Bacteria</taxon>
        <taxon>Bacillati</taxon>
        <taxon>Actinomycetota</taxon>
        <taxon>Actinomycetes</taxon>
        <taxon>Pseudonocardiales</taxon>
        <taxon>Pseudonocardiaceae</taxon>
        <taxon>Goodfellowiella</taxon>
    </lineage>
</organism>
<dbReference type="AlphaFoldDB" id="A0AAE3KLW9"/>
<dbReference type="Proteomes" id="UP001206128">
    <property type="component" value="Unassembled WGS sequence"/>
</dbReference>
<accession>A0AAE3KLW9</accession>